<evidence type="ECO:0000259" key="3">
    <source>
        <dbReference type="PROSITE" id="PS50126"/>
    </source>
</evidence>
<organism evidence="4 5">
    <name type="scientific">Diacronema lutheri</name>
    <name type="common">Unicellular marine alga</name>
    <name type="synonym">Monochrysis lutheri</name>
    <dbReference type="NCBI Taxonomy" id="2081491"/>
    <lineage>
        <taxon>Eukaryota</taxon>
        <taxon>Haptista</taxon>
        <taxon>Haptophyta</taxon>
        <taxon>Pavlovophyceae</taxon>
        <taxon>Pavlovales</taxon>
        <taxon>Pavlovaceae</taxon>
        <taxon>Diacronema</taxon>
    </lineage>
</organism>
<feature type="chain" id="PRO_5035320814" description="S1 motif domain-containing protein" evidence="2">
    <location>
        <begin position="25"/>
        <end position="319"/>
    </location>
</feature>
<evidence type="ECO:0000313" key="4">
    <source>
        <dbReference type="EMBL" id="KAG8463195.1"/>
    </source>
</evidence>
<feature type="domain" description="S1 motif" evidence="3">
    <location>
        <begin position="107"/>
        <end position="203"/>
    </location>
</feature>
<comment type="caution">
    <text evidence="4">The sequence shown here is derived from an EMBL/GenBank/DDBJ whole genome shotgun (WGS) entry which is preliminary data.</text>
</comment>
<keyword evidence="2" id="KW-0732">Signal</keyword>
<dbReference type="GO" id="GO:0003676">
    <property type="term" value="F:nucleic acid binding"/>
    <property type="evidence" value="ECO:0007669"/>
    <property type="project" value="InterPro"/>
</dbReference>
<name>A0A8J5XPQ9_DIALT</name>
<reference evidence="4" key="1">
    <citation type="submission" date="2021-05" db="EMBL/GenBank/DDBJ databases">
        <title>The genome of the haptophyte Pavlova lutheri (Diacronema luteri, Pavlovales) - a model for lipid biosynthesis in eukaryotic algae.</title>
        <authorList>
            <person name="Hulatt C.J."/>
            <person name="Posewitz M.C."/>
        </authorList>
    </citation>
    <scope>NUCLEOTIDE SEQUENCE</scope>
    <source>
        <strain evidence="4">NIVA-4/92</strain>
    </source>
</reference>
<keyword evidence="5" id="KW-1185">Reference proteome</keyword>
<gene>
    <name evidence="4" type="ORF">KFE25_011192</name>
</gene>
<dbReference type="Proteomes" id="UP000751190">
    <property type="component" value="Unassembled WGS sequence"/>
</dbReference>
<protein>
    <recommendedName>
        <fullName evidence="3">S1 motif domain-containing protein</fullName>
    </recommendedName>
</protein>
<evidence type="ECO:0000256" key="1">
    <source>
        <dbReference type="SAM" id="MobiDB-lite"/>
    </source>
</evidence>
<dbReference type="AlphaFoldDB" id="A0A8J5XPQ9"/>
<evidence type="ECO:0000313" key="5">
    <source>
        <dbReference type="Proteomes" id="UP000751190"/>
    </source>
</evidence>
<dbReference type="Gene3D" id="2.40.50.140">
    <property type="entry name" value="Nucleic acid-binding proteins"/>
    <property type="match status" value="1"/>
</dbReference>
<dbReference type="InterPro" id="IPR012340">
    <property type="entry name" value="NA-bd_OB-fold"/>
</dbReference>
<dbReference type="PROSITE" id="PS50126">
    <property type="entry name" value="S1"/>
    <property type="match status" value="1"/>
</dbReference>
<sequence length="319" mass="33145">MAPTAVAFGAALSLALLLGGGAHAAAPPPRGTQPAPRAGAFGRAAGAARADRFRITVGRERREGTRDDADARVADAALVRSMRPAAGAGAGGVPVRLDEWLPTVAEGDRFAGRVTRVCAYGAFVEIVPSSSSDPRDPDLFLQQGFDRPWRPIGLLHISALSSERVADVEAFTKAAVGPEGTRVVVALKSTVFNAKKRIALDLVEVLQREDAWLEPVRKVSNPADARRPAAAAAGAASAGARADRAGGAEWLAAARAARPSCRIGRTSAARWAVWAQDGVKRGVGSLPVGAALDAANAEDEADAPAQRPDRRKAVILRNV</sequence>
<dbReference type="InterPro" id="IPR003029">
    <property type="entry name" value="S1_domain"/>
</dbReference>
<feature type="signal peptide" evidence="2">
    <location>
        <begin position="1"/>
        <end position="24"/>
    </location>
</feature>
<feature type="compositionally biased region" description="Low complexity" evidence="1">
    <location>
        <begin position="34"/>
        <end position="45"/>
    </location>
</feature>
<feature type="region of interest" description="Disordered" evidence="1">
    <location>
        <begin position="23"/>
        <end position="45"/>
    </location>
</feature>
<evidence type="ECO:0000256" key="2">
    <source>
        <dbReference type="SAM" id="SignalP"/>
    </source>
</evidence>
<dbReference type="EMBL" id="JAGTXO010000017">
    <property type="protein sequence ID" value="KAG8463195.1"/>
    <property type="molecule type" value="Genomic_DNA"/>
</dbReference>
<accession>A0A8J5XPQ9</accession>
<proteinExistence type="predicted"/>